<dbReference type="InterPro" id="IPR058922">
    <property type="entry name" value="WHD_DRP"/>
</dbReference>
<organism evidence="5 6">
    <name type="scientific">Triticum urartu</name>
    <name type="common">Red wild einkorn</name>
    <name type="synonym">Crithodium urartu</name>
    <dbReference type="NCBI Taxonomy" id="4572"/>
    <lineage>
        <taxon>Eukaryota</taxon>
        <taxon>Viridiplantae</taxon>
        <taxon>Streptophyta</taxon>
        <taxon>Embryophyta</taxon>
        <taxon>Tracheophyta</taxon>
        <taxon>Spermatophyta</taxon>
        <taxon>Magnoliopsida</taxon>
        <taxon>Liliopsida</taxon>
        <taxon>Poales</taxon>
        <taxon>Poaceae</taxon>
        <taxon>BOP clade</taxon>
        <taxon>Pooideae</taxon>
        <taxon>Triticodae</taxon>
        <taxon>Triticeae</taxon>
        <taxon>Triticinae</taxon>
        <taxon>Triticum</taxon>
    </lineage>
</organism>
<evidence type="ECO:0000256" key="1">
    <source>
        <dbReference type="ARBA" id="ARBA00022737"/>
    </source>
</evidence>
<evidence type="ECO:0000313" key="5">
    <source>
        <dbReference type="EnsemblPlants" id="TuG1812G0700006006.01.T01"/>
    </source>
</evidence>
<keyword evidence="2" id="KW-0611">Plant defense</keyword>
<dbReference type="Proteomes" id="UP000015106">
    <property type="component" value="Chromosome 7"/>
</dbReference>
<dbReference type="Pfam" id="PF23559">
    <property type="entry name" value="WHD_DRP"/>
    <property type="match status" value="1"/>
</dbReference>
<dbReference type="Gene3D" id="3.80.10.10">
    <property type="entry name" value="Ribonuclease Inhibitor"/>
    <property type="match status" value="1"/>
</dbReference>
<dbReference type="GO" id="GO:0042742">
    <property type="term" value="P:defense response to bacterium"/>
    <property type="evidence" value="ECO:0007669"/>
    <property type="project" value="UniProtKB-ARBA"/>
</dbReference>
<evidence type="ECO:0000259" key="4">
    <source>
        <dbReference type="Pfam" id="PF23598"/>
    </source>
</evidence>
<gene>
    <name evidence="5" type="primary">LOC125520448</name>
</gene>
<evidence type="ECO:0000313" key="6">
    <source>
        <dbReference type="Proteomes" id="UP000015106"/>
    </source>
</evidence>
<keyword evidence="1" id="KW-0677">Repeat</keyword>
<dbReference type="PANTHER" id="PTHR23155:SF968">
    <property type="entry name" value="NB-ARC DOMAIN CONTAINING PROTEIN, EXPRESSED"/>
    <property type="match status" value="1"/>
</dbReference>
<name>A0A8R7VCP1_TRIUA</name>
<dbReference type="Gramene" id="TuG1812G0700006006.01.T01">
    <property type="protein sequence ID" value="TuG1812G0700006006.01.T01"/>
    <property type="gene ID" value="TuG1812G0700006006.01"/>
</dbReference>
<sequence length="553" mass="63263">MPTYVHHLKKLDEEKSWELFSCKALPSYRRSVIRDVDEFEKLGRNLAKKCDGLPLALGVLGGYLSKNLNAQIWSDILSDWPATKDGQMMSVILARSYKDLPNHHLRSCLLYFAAFPEDYEIYVPHLIELWIAESFIPHTPNHTLEETARSYVTELAQRSLVQVVCRSRAHGWIERIRIHDILHDWCIEEARQDGFLDTSNKTSGQAGASSSSDNLMSYRFSFQTLSDQILHVMPNVRSLLDFGLSSVSLPKLRFLRVLCIENSALKDFSSVIGGCIHLRLLRLRYCEGVALPSSVGKLLYLQTIELKNRSLDSQVPNSLWDIPTLRHVYLHNGFSLPPPARSVRLQLKELQSFVLHLAPVGTDFRCHDMMIFLGQLNQLTTFSLYMDPNIPAEVINIFPNMSHLVSISLYEFDVLDKLPAEFPQSVRHLMLHANVIKQDPMPILEELPCLVELELSGYKGQTMICSAQGFPRLQELELCNFSTEEWRMEEGAMPKLFHLKLESCRKMSKLPEGLLHLPSLGHLTLSYMPQISEDDITRKELRQKGCEVYILIC</sequence>
<dbReference type="GO" id="GO:0009626">
    <property type="term" value="P:plant-type hypersensitive response"/>
    <property type="evidence" value="ECO:0007669"/>
    <property type="project" value="UniProtKB-ARBA"/>
</dbReference>
<evidence type="ECO:0000256" key="2">
    <source>
        <dbReference type="ARBA" id="ARBA00022821"/>
    </source>
</evidence>
<feature type="domain" description="Disease resistance R13L4/SHOC-2-like LRR" evidence="4">
    <location>
        <begin position="236"/>
        <end position="430"/>
    </location>
</feature>
<dbReference type="InterPro" id="IPR036388">
    <property type="entry name" value="WH-like_DNA-bd_sf"/>
</dbReference>
<protein>
    <recommendedName>
        <fullName evidence="7">NB-ARC domain-containing protein</fullName>
    </recommendedName>
</protein>
<dbReference type="InterPro" id="IPR027417">
    <property type="entry name" value="P-loop_NTPase"/>
</dbReference>
<dbReference type="FunFam" id="1.10.10.10:FF:000322">
    <property type="entry name" value="Probable disease resistance protein At1g63360"/>
    <property type="match status" value="1"/>
</dbReference>
<dbReference type="Gene3D" id="1.10.8.430">
    <property type="entry name" value="Helical domain of apoptotic protease-activating factors"/>
    <property type="match status" value="1"/>
</dbReference>
<dbReference type="SUPFAM" id="SSF52058">
    <property type="entry name" value="L domain-like"/>
    <property type="match status" value="1"/>
</dbReference>
<dbReference type="Pfam" id="PF23598">
    <property type="entry name" value="LRR_14"/>
    <property type="match status" value="1"/>
</dbReference>
<reference evidence="5" key="3">
    <citation type="submission" date="2022-06" db="UniProtKB">
        <authorList>
            <consortium name="EnsemblPlants"/>
        </authorList>
    </citation>
    <scope>IDENTIFICATION</scope>
</reference>
<dbReference type="GO" id="GO:0002758">
    <property type="term" value="P:innate immune response-activating signaling pathway"/>
    <property type="evidence" value="ECO:0007669"/>
    <property type="project" value="UniProtKB-ARBA"/>
</dbReference>
<dbReference type="Gene3D" id="1.10.10.10">
    <property type="entry name" value="Winged helix-like DNA-binding domain superfamily/Winged helix DNA-binding domain"/>
    <property type="match status" value="1"/>
</dbReference>
<dbReference type="InterPro" id="IPR055414">
    <property type="entry name" value="LRR_R13L4/SHOC2-like"/>
</dbReference>
<dbReference type="AlphaFoldDB" id="A0A8R7VCP1"/>
<reference evidence="5" key="2">
    <citation type="submission" date="2018-03" db="EMBL/GenBank/DDBJ databases">
        <title>The Triticum urartu genome reveals the dynamic nature of wheat genome evolution.</title>
        <authorList>
            <person name="Ling H."/>
            <person name="Ma B."/>
            <person name="Shi X."/>
            <person name="Liu H."/>
            <person name="Dong L."/>
            <person name="Sun H."/>
            <person name="Cao Y."/>
            <person name="Gao Q."/>
            <person name="Zheng S."/>
            <person name="Li Y."/>
            <person name="Yu Y."/>
            <person name="Du H."/>
            <person name="Qi M."/>
            <person name="Li Y."/>
            <person name="Yu H."/>
            <person name="Cui Y."/>
            <person name="Wang N."/>
            <person name="Chen C."/>
            <person name="Wu H."/>
            <person name="Zhao Y."/>
            <person name="Zhang J."/>
            <person name="Li Y."/>
            <person name="Zhou W."/>
            <person name="Zhang B."/>
            <person name="Hu W."/>
            <person name="Eijk M."/>
            <person name="Tang J."/>
            <person name="Witsenboer H."/>
            <person name="Zhao S."/>
            <person name="Li Z."/>
            <person name="Zhang A."/>
            <person name="Wang D."/>
            <person name="Liang C."/>
        </authorList>
    </citation>
    <scope>NUCLEOTIDE SEQUENCE [LARGE SCALE GENOMIC DNA]</scope>
    <source>
        <strain evidence="5">cv. G1812</strain>
    </source>
</reference>
<feature type="domain" description="Disease resistance protein winged helix" evidence="3">
    <location>
        <begin position="115"/>
        <end position="184"/>
    </location>
</feature>
<dbReference type="InterPro" id="IPR032675">
    <property type="entry name" value="LRR_dom_sf"/>
</dbReference>
<dbReference type="EnsemblPlants" id="TuG1812G0700006006.01.T01">
    <property type="protein sequence ID" value="TuG1812G0700006006.01.T01"/>
    <property type="gene ID" value="TuG1812G0700006006.01"/>
</dbReference>
<accession>A0A8R7VCP1</accession>
<dbReference type="GO" id="GO:0043531">
    <property type="term" value="F:ADP binding"/>
    <property type="evidence" value="ECO:0007669"/>
    <property type="project" value="InterPro"/>
</dbReference>
<dbReference type="SUPFAM" id="SSF52540">
    <property type="entry name" value="P-loop containing nucleoside triphosphate hydrolases"/>
    <property type="match status" value="1"/>
</dbReference>
<evidence type="ECO:0008006" key="7">
    <source>
        <dbReference type="Google" id="ProtNLM"/>
    </source>
</evidence>
<reference evidence="6" key="1">
    <citation type="journal article" date="2013" name="Nature">
        <title>Draft genome of the wheat A-genome progenitor Triticum urartu.</title>
        <authorList>
            <person name="Ling H.Q."/>
            <person name="Zhao S."/>
            <person name="Liu D."/>
            <person name="Wang J."/>
            <person name="Sun H."/>
            <person name="Zhang C."/>
            <person name="Fan H."/>
            <person name="Li D."/>
            <person name="Dong L."/>
            <person name="Tao Y."/>
            <person name="Gao C."/>
            <person name="Wu H."/>
            <person name="Li Y."/>
            <person name="Cui Y."/>
            <person name="Guo X."/>
            <person name="Zheng S."/>
            <person name="Wang B."/>
            <person name="Yu K."/>
            <person name="Liang Q."/>
            <person name="Yang W."/>
            <person name="Lou X."/>
            <person name="Chen J."/>
            <person name="Feng M."/>
            <person name="Jian J."/>
            <person name="Zhang X."/>
            <person name="Luo G."/>
            <person name="Jiang Y."/>
            <person name="Liu J."/>
            <person name="Wang Z."/>
            <person name="Sha Y."/>
            <person name="Zhang B."/>
            <person name="Wu H."/>
            <person name="Tang D."/>
            <person name="Shen Q."/>
            <person name="Xue P."/>
            <person name="Zou S."/>
            <person name="Wang X."/>
            <person name="Liu X."/>
            <person name="Wang F."/>
            <person name="Yang Y."/>
            <person name="An X."/>
            <person name="Dong Z."/>
            <person name="Zhang K."/>
            <person name="Zhang X."/>
            <person name="Luo M.C."/>
            <person name="Dvorak J."/>
            <person name="Tong Y."/>
            <person name="Wang J."/>
            <person name="Yang H."/>
            <person name="Li Z."/>
            <person name="Wang D."/>
            <person name="Zhang A."/>
            <person name="Wang J."/>
        </authorList>
    </citation>
    <scope>NUCLEOTIDE SEQUENCE</scope>
    <source>
        <strain evidence="6">cv. G1812</strain>
    </source>
</reference>
<keyword evidence="6" id="KW-1185">Reference proteome</keyword>
<dbReference type="PANTHER" id="PTHR23155">
    <property type="entry name" value="DISEASE RESISTANCE PROTEIN RP"/>
    <property type="match status" value="1"/>
</dbReference>
<evidence type="ECO:0000259" key="3">
    <source>
        <dbReference type="Pfam" id="PF23559"/>
    </source>
</evidence>
<proteinExistence type="predicted"/>
<dbReference type="InterPro" id="IPR044974">
    <property type="entry name" value="Disease_R_plants"/>
</dbReference>
<dbReference type="InterPro" id="IPR042197">
    <property type="entry name" value="Apaf_helical"/>
</dbReference>